<dbReference type="SUPFAM" id="SSF143422">
    <property type="entry name" value="Transposase IS200-like"/>
    <property type="match status" value="1"/>
</dbReference>
<dbReference type="GO" id="GO:0003677">
    <property type="term" value="F:DNA binding"/>
    <property type="evidence" value="ECO:0007669"/>
    <property type="project" value="InterPro"/>
</dbReference>
<reference evidence="2 3" key="1">
    <citation type="journal article" date="2015" name="Nature">
        <title>rRNA introns, odd ribosomes, and small enigmatic genomes across a large radiation of phyla.</title>
        <authorList>
            <person name="Brown C.T."/>
            <person name="Hug L.A."/>
            <person name="Thomas B.C."/>
            <person name="Sharon I."/>
            <person name="Castelle C.J."/>
            <person name="Singh A."/>
            <person name="Wilkins M.J."/>
            <person name="Williams K.H."/>
            <person name="Banfield J.F."/>
        </authorList>
    </citation>
    <scope>NUCLEOTIDE SEQUENCE [LARGE SCALE GENOMIC DNA]</scope>
</reference>
<accession>A0A0G0Y8N6</accession>
<evidence type="ECO:0000313" key="3">
    <source>
        <dbReference type="Proteomes" id="UP000034160"/>
    </source>
</evidence>
<dbReference type="PANTHER" id="PTHR34322:SF2">
    <property type="entry name" value="TRANSPOSASE IS200-LIKE DOMAIN-CONTAINING PROTEIN"/>
    <property type="match status" value="1"/>
</dbReference>
<protein>
    <recommendedName>
        <fullName evidence="1">Transposase IS200-like domain-containing protein</fullName>
    </recommendedName>
</protein>
<proteinExistence type="predicted"/>
<evidence type="ECO:0000259" key="1">
    <source>
        <dbReference type="SMART" id="SM01321"/>
    </source>
</evidence>
<gene>
    <name evidence="2" type="ORF">UU93_C0002G0007</name>
</gene>
<name>A0A0G0Y8N6_9BACT</name>
<dbReference type="GO" id="GO:0004803">
    <property type="term" value="F:transposase activity"/>
    <property type="evidence" value="ECO:0007669"/>
    <property type="project" value="InterPro"/>
</dbReference>
<sequence length="232" mass="27403">MASKNSTKIYVQNSYYHIYNRGVEKRTIFQDEQDYSVFLSYLKTYLSPKDEKSLQAILDSRESSPKDKDLSLKLLRLKNYSADLELLCYALLPNHFHLLVRQKNTVINNFTNSLGTRYAMYFNRKYKRKGVLFQDVYKAVLVESEEQLLHLSRYIHLNSTKALHLPPNRWKESTFPSSIHEYLGDRNTSWIKKGYILNYFSKSNPRHSYSNFLGMSLDAQFIYETAIDMDDE</sequence>
<dbReference type="SMART" id="SM01321">
    <property type="entry name" value="Y1_Tnp"/>
    <property type="match status" value="1"/>
</dbReference>
<dbReference type="InterPro" id="IPR002686">
    <property type="entry name" value="Transposase_17"/>
</dbReference>
<dbReference type="Gene3D" id="3.30.70.1290">
    <property type="entry name" value="Transposase IS200-like"/>
    <property type="match status" value="1"/>
</dbReference>
<dbReference type="Proteomes" id="UP000034160">
    <property type="component" value="Unassembled WGS sequence"/>
</dbReference>
<dbReference type="AlphaFoldDB" id="A0A0G0Y8N6"/>
<evidence type="ECO:0000313" key="2">
    <source>
        <dbReference type="EMBL" id="KKS33079.1"/>
    </source>
</evidence>
<dbReference type="InterPro" id="IPR036515">
    <property type="entry name" value="Transposase_17_sf"/>
</dbReference>
<dbReference type="Pfam" id="PF01797">
    <property type="entry name" value="Y1_Tnp"/>
    <property type="match status" value="1"/>
</dbReference>
<dbReference type="GO" id="GO:0006313">
    <property type="term" value="P:DNA transposition"/>
    <property type="evidence" value="ECO:0007669"/>
    <property type="project" value="InterPro"/>
</dbReference>
<comment type="caution">
    <text evidence="2">The sequence shown here is derived from an EMBL/GenBank/DDBJ whole genome shotgun (WGS) entry which is preliminary data.</text>
</comment>
<dbReference type="EMBL" id="LCCN01000002">
    <property type="protein sequence ID" value="KKS33079.1"/>
    <property type="molecule type" value="Genomic_DNA"/>
</dbReference>
<organism evidence="2 3">
    <name type="scientific">Candidatus Amesbacteria bacterium GW2011_GWA2_42_12</name>
    <dbReference type="NCBI Taxonomy" id="1618356"/>
    <lineage>
        <taxon>Bacteria</taxon>
        <taxon>Candidatus Amesiibacteriota</taxon>
    </lineage>
</organism>
<dbReference type="PANTHER" id="PTHR34322">
    <property type="entry name" value="TRANSPOSASE, Y1_TNP DOMAIN-CONTAINING"/>
    <property type="match status" value="1"/>
</dbReference>
<feature type="domain" description="Transposase IS200-like" evidence="1">
    <location>
        <begin position="11"/>
        <end position="158"/>
    </location>
</feature>